<evidence type="ECO:0000313" key="2">
    <source>
        <dbReference type="EMBL" id="EJX51920.1"/>
    </source>
</evidence>
<feature type="compositionally biased region" description="Polar residues" evidence="1">
    <location>
        <begin position="9"/>
        <end position="18"/>
    </location>
</feature>
<gene>
    <name evidence="2" type="ORF">HMPREF1378_01924</name>
</gene>
<evidence type="ECO:0000313" key="3">
    <source>
        <dbReference type="Proteomes" id="UP000006402"/>
    </source>
</evidence>
<feature type="region of interest" description="Disordered" evidence="1">
    <location>
        <begin position="1"/>
        <end position="20"/>
    </location>
</feature>
<name>A0AAV3GU26_ENTFC</name>
<dbReference type="EMBL" id="AMAH01000138">
    <property type="protein sequence ID" value="EJX51920.1"/>
    <property type="molecule type" value="Genomic_DNA"/>
</dbReference>
<protein>
    <submittedName>
        <fullName evidence="2">Uncharacterized protein</fullName>
    </submittedName>
</protein>
<accession>A0AAV3GU26</accession>
<dbReference type="Proteomes" id="UP000006402">
    <property type="component" value="Unassembled WGS sequence"/>
</dbReference>
<proteinExistence type="predicted"/>
<reference evidence="2 3" key="1">
    <citation type="submission" date="2012-04" db="EMBL/GenBank/DDBJ databases">
        <authorList>
            <person name="Weinstock G."/>
            <person name="Sodergren E."/>
            <person name="Lobos E.A."/>
            <person name="Fulton L."/>
            <person name="Fulton R."/>
            <person name="Courtney L."/>
            <person name="Fronick C."/>
            <person name="O'Laughlin M."/>
            <person name="Godfrey J."/>
            <person name="Wilson R.M."/>
            <person name="Miner T."/>
            <person name="Farmer C."/>
            <person name="Delehaunty K."/>
            <person name="Cordes M."/>
            <person name="Minx P."/>
            <person name="Tomlinson C."/>
            <person name="Chen J."/>
            <person name="Wollam A."/>
            <person name="Pepin K.H."/>
            <person name="Bhonagiri V."/>
            <person name="Zhang X."/>
            <person name="Suruliraj S."/>
            <person name="Warren W."/>
            <person name="Mitreva M."/>
            <person name="Mardis E.R."/>
            <person name="Wilson R.K."/>
        </authorList>
    </citation>
    <scope>NUCLEOTIDE SEQUENCE [LARGE SCALE GENOMIC DNA]</scope>
    <source>
        <strain evidence="2 3">R496</strain>
    </source>
</reference>
<organism evidence="2 3">
    <name type="scientific">Enterococcus faecium R496</name>
    <dbReference type="NCBI Taxonomy" id="1134836"/>
    <lineage>
        <taxon>Bacteria</taxon>
        <taxon>Bacillati</taxon>
        <taxon>Bacillota</taxon>
        <taxon>Bacilli</taxon>
        <taxon>Lactobacillales</taxon>
        <taxon>Enterococcaceae</taxon>
        <taxon>Enterococcus</taxon>
    </lineage>
</organism>
<sequence length="42" mass="4763">MFNKKVNHTKSPPENSFSGGFLKFCDKINTIGKKERQDGGYN</sequence>
<comment type="caution">
    <text evidence="2">The sequence shown here is derived from an EMBL/GenBank/DDBJ whole genome shotgun (WGS) entry which is preliminary data.</text>
</comment>
<dbReference type="AlphaFoldDB" id="A0AAV3GU26"/>
<evidence type="ECO:0000256" key="1">
    <source>
        <dbReference type="SAM" id="MobiDB-lite"/>
    </source>
</evidence>